<dbReference type="Pfam" id="PF12698">
    <property type="entry name" value="ABC2_membrane_3"/>
    <property type="match status" value="1"/>
</dbReference>
<gene>
    <name evidence="10" type="ORF">RF679_10140</name>
</gene>
<reference evidence="10" key="1">
    <citation type="submission" date="2023-09" db="EMBL/GenBank/DDBJ databases">
        <title>Undibacterium sp. 20NA77.5 isolated from freshwater.</title>
        <authorList>
            <person name="Le V."/>
            <person name="Ko S.-R."/>
            <person name="Ahn C.-Y."/>
            <person name="Oh H.-M."/>
        </authorList>
    </citation>
    <scope>NUCLEOTIDE SEQUENCE</scope>
    <source>
        <strain evidence="10">20NA77.5</strain>
    </source>
</reference>
<dbReference type="PROSITE" id="PS51012">
    <property type="entry name" value="ABC_TM2"/>
    <property type="match status" value="1"/>
</dbReference>
<keyword evidence="4" id="KW-1003">Cell membrane</keyword>
<dbReference type="InterPro" id="IPR013525">
    <property type="entry name" value="ABC2_TM"/>
</dbReference>
<keyword evidence="6 8" id="KW-1133">Transmembrane helix</keyword>
<dbReference type="InterPro" id="IPR051449">
    <property type="entry name" value="ABC-2_transporter_component"/>
</dbReference>
<dbReference type="Gene3D" id="3.40.1710.10">
    <property type="entry name" value="abc type-2 transporter like domain"/>
    <property type="match status" value="1"/>
</dbReference>
<evidence type="ECO:0000259" key="9">
    <source>
        <dbReference type="PROSITE" id="PS51012"/>
    </source>
</evidence>
<evidence type="ECO:0000256" key="8">
    <source>
        <dbReference type="SAM" id="Phobius"/>
    </source>
</evidence>
<dbReference type="PANTHER" id="PTHR30294">
    <property type="entry name" value="MEMBRANE COMPONENT OF ABC TRANSPORTER YHHJ-RELATED"/>
    <property type="match status" value="1"/>
</dbReference>
<evidence type="ECO:0000256" key="6">
    <source>
        <dbReference type="ARBA" id="ARBA00022989"/>
    </source>
</evidence>
<comment type="similarity">
    <text evidence="2">Belongs to the ABC-2 integral membrane protein family.</text>
</comment>
<dbReference type="Proteomes" id="UP001181355">
    <property type="component" value="Chromosome"/>
</dbReference>
<organism evidence="10 11">
    <name type="scientific">Undibacterium cyanobacteriorum</name>
    <dbReference type="NCBI Taxonomy" id="3073561"/>
    <lineage>
        <taxon>Bacteria</taxon>
        <taxon>Pseudomonadati</taxon>
        <taxon>Pseudomonadota</taxon>
        <taxon>Betaproteobacteria</taxon>
        <taxon>Burkholderiales</taxon>
        <taxon>Oxalobacteraceae</taxon>
        <taxon>Undibacterium</taxon>
    </lineage>
</organism>
<feature type="transmembrane region" description="Helical" evidence="8">
    <location>
        <begin position="302"/>
        <end position="325"/>
    </location>
</feature>
<accession>A0ABY9RDH6</accession>
<evidence type="ECO:0000256" key="7">
    <source>
        <dbReference type="ARBA" id="ARBA00023136"/>
    </source>
</evidence>
<dbReference type="EMBL" id="CP133720">
    <property type="protein sequence ID" value="WMW79021.1"/>
    <property type="molecule type" value="Genomic_DNA"/>
</dbReference>
<feature type="transmembrane region" description="Helical" evidence="8">
    <location>
        <begin position="252"/>
        <end position="274"/>
    </location>
</feature>
<evidence type="ECO:0000256" key="3">
    <source>
        <dbReference type="ARBA" id="ARBA00022448"/>
    </source>
</evidence>
<proteinExistence type="inferred from homology"/>
<dbReference type="PANTHER" id="PTHR30294:SF38">
    <property type="entry name" value="TRANSPORT PERMEASE PROTEIN"/>
    <property type="match status" value="1"/>
</dbReference>
<protein>
    <submittedName>
        <fullName evidence="10">ABC transporter permease</fullName>
    </submittedName>
</protein>
<keyword evidence="7 8" id="KW-0472">Membrane</keyword>
<evidence type="ECO:0000256" key="4">
    <source>
        <dbReference type="ARBA" id="ARBA00022475"/>
    </source>
</evidence>
<feature type="transmembrane region" description="Helical" evidence="8">
    <location>
        <begin position="24"/>
        <end position="42"/>
    </location>
</feature>
<keyword evidence="11" id="KW-1185">Reference proteome</keyword>
<feature type="transmembrane region" description="Helical" evidence="8">
    <location>
        <begin position="415"/>
        <end position="436"/>
    </location>
</feature>
<dbReference type="InterPro" id="IPR047817">
    <property type="entry name" value="ABC2_TM_bact-type"/>
</dbReference>
<evidence type="ECO:0000256" key="1">
    <source>
        <dbReference type="ARBA" id="ARBA00004651"/>
    </source>
</evidence>
<sequence>MSTKIAILALIRKDVLLFLKDKRALFLSLVMPVVLAAFFGFLTGGNGGKEAAKIKIAVIMEDQHATSQKILVGLKSEATLEVLEFSLEQAQEQVRKGKLAVAVQIPKGFGQAAGDALFGAGKKADLPLLYDPSQSTTLAMVKGILTQQVMQVVSAEMFNGRAGSDLVERGLTQLEGGAALSNEQTQLKDFLRSVQRYQQRASIQQETTASNSAGATSAPSTGGLAMPFVTTDTPVVAKDSLEAKYNGFAHSFAGMIVQFVLFMAIDVGVGVLMVRKMGIWNRMLAAPLSVNTIITARMLSSALIAAALTCTIFVIAMLVFGVKILGSIPGFFAIVLGFSLMTASFGLLIAAFGKTPEAARGISIFATLVMVMLGGAWLPSFLFPAWLQQVTVMIPTRWAVDGFDAMTWRGLGLDAALPCAGALLVFAAVFFGLAQWKFRRIQDAM</sequence>
<name>A0ABY9RDH6_9BURK</name>
<evidence type="ECO:0000313" key="10">
    <source>
        <dbReference type="EMBL" id="WMW79021.1"/>
    </source>
</evidence>
<evidence type="ECO:0000313" key="11">
    <source>
        <dbReference type="Proteomes" id="UP001181355"/>
    </source>
</evidence>
<feature type="domain" description="ABC transmembrane type-2" evidence="9">
    <location>
        <begin position="210"/>
        <end position="441"/>
    </location>
</feature>
<evidence type="ECO:0000256" key="5">
    <source>
        <dbReference type="ARBA" id="ARBA00022692"/>
    </source>
</evidence>
<comment type="subcellular location">
    <subcellularLocation>
        <location evidence="1">Cell membrane</location>
        <topology evidence="1">Multi-pass membrane protein</topology>
    </subcellularLocation>
</comment>
<feature type="transmembrane region" description="Helical" evidence="8">
    <location>
        <begin position="331"/>
        <end position="352"/>
    </location>
</feature>
<feature type="transmembrane region" description="Helical" evidence="8">
    <location>
        <begin position="364"/>
        <end position="387"/>
    </location>
</feature>
<evidence type="ECO:0000256" key="2">
    <source>
        <dbReference type="ARBA" id="ARBA00007783"/>
    </source>
</evidence>
<keyword evidence="3" id="KW-0813">Transport</keyword>
<keyword evidence="5 8" id="KW-0812">Transmembrane</keyword>
<dbReference type="RefSeq" id="WP_309480522.1">
    <property type="nucleotide sequence ID" value="NZ_CP133720.1"/>
</dbReference>